<gene>
    <name evidence="1" type="ORF">Q9K02_05850</name>
</gene>
<keyword evidence="2" id="KW-1185">Reference proteome</keyword>
<comment type="caution">
    <text evidence="1">The sequence shown here is derived from an EMBL/GenBank/DDBJ whole genome shotgun (WGS) entry which is preliminary data.</text>
</comment>
<evidence type="ECO:0000313" key="1">
    <source>
        <dbReference type="EMBL" id="MDP4574661.1"/>
    </source>
</evidence>
<sequence length="109" mass="11746">MHSNKAAVPTDGFLPVTVDTAEGPVIVSPYLGYYGWLDAENGDKVSIAAGTGRLIATPQGKKFVVALTRSSGLKIPLTVVITTDSMSDCRAFEQIIETFEIERQWSIVS</sequence>
<dbReference type="Proteomes" id="UP001240639">
    <property type="component" value="Unassembled WGS sequence"/>
</dbReference>
<name>A0ABT9HNF3_9SPHN</name>
<dbReference type="RefSeq" id="WP_305932042.1">
    <property type="nucleotide sequence ID" value="NZ_JAVAIM010000001.1"/>
</dbReference>
<reference evidence="1 2" key="1">
    <citation type="submission" date="2023-08" db="EMBL/GenBank/DDBJ databases">
        <title>genomic of G39.</title>
        <authorList>
            <person name="Wang Y."/>
        </authorList>
    </citation>
    <scope>NUCLEOTIDE SEQUENCE [LARGE SCALE GENOMIC DNA]</scope>
    <source>
        <strain evidence="1 2">G39</strain>
    </source>
</reference>
<protein>
    <submittedName>
        <fullName evidence="1">Uncharacterized protein</fullName>
    </submittedName>
</protein>
<evidence type="ECO:0000313" key="2">
    <source>
        <dbReference type="Proteomes" id="UP001240639"/>
    </source>
</evidence>
<accession>A0ABT9HNF3</accession>
<proteinExistence type="predicted"/>
<dbReference type="EMBL" id="JAVAIM010000001">
    <property type="protein sequence ID" value="MDP4574661.1"/>
    <property type="molecule type" value="Genomic_DNA"/>
</dbReference>
<organism evidence="1 2">
    <name type="scientific">Qipengyuania profundimaris</name>
    <dbReference type="NCBI Taxonomy" id="3067652"/>
    <lineage>
        <taxon>Bacteria</taxon>
        <taxon>Pseudomonadati</taxon>
        <taxon>Pseudomonadota</taxon>
        <taxon>Alphaproteobacteria</taxon>
        <taxon>Sphingomonadales</taxon>
        <taxon>Erythrobacteraceae</taxon>
        <taxon>Qipengyuania</taxon>
    </lineage>
</organism>